<dbReference type="AlphaFoldDB" id="A0A8D5FV23"/>
<evidence type="ECO:0000259" key="6">
    <source>
        <dbReference type="PROSITE" id="PS50112"/>
    </source>
</evidence>
<dbReference type="InterPro" id="IPR001610">
    <property type="entry name" value="PAC"/>
</dbReference>
<feature type="domain" description="PAS" evidence="6">
    <location>
        <begin position="268"/>
        <end position="314"/>
    </location>
</feature>
<dbReference type="CDD" id="cd00082">
    <property type="entry name" value="HisKA"/>
    <property type="match status" value="1"/>
</dbReference>
<dbReference type="SMART" id="SM00091">
    <property type="entry name" value="PAS"/>
    <property type="match status" value="3"/>
</dbReference>
<dbReference type="EMBL" id="AP024086">
    <property type="protein sequence ID" value="BCL62214.1"/>
    <property type="molecule type" value="Genomic_DNA"/>
</dbReference>
<dbReference type="PANTHER" id="PTHR43065">
    <property type="entry name" value="SENSOR HISTIDINE KINASE"/>
    <property type="match status" value="1"/>
</dbReference>
<dbReference type="PROSITE" id="PS50112">
    <property type="entry name" value="PAS"/>
    <property type="match status" value="3"/>
</dbReference>
<dbReference type="Pfam" id="PF02518">
    <property type="entry name" value="HATPase_c"/>
    <property type="match status" value="1"/>
</dbReference>
<feature type="modified residue" description="4-aspartylphosphate" evidence="3">
    <location>
        <position position="702"/>
    </location>
</feature>
<dbReference type="GO" id="GO:0000155">
    <property type="term" value="F:phosphorelay sensor kinase activity"/>
    <property type="evidence" value="ECO:0007669"/>
    <property type="project" value="InterPro"/>
</dbReference>
<dbReference type="NCBIfam" id="TIGR00229">
    <property type="entry name" value="sensory_box"/>
    <property type="match status" value="3"/>
</dbReference>
<feature type="domain" description="PAS" evidence="6">
    <location>
        <begin position="149"/>
        <end position="204"/>
    </location>
</feature>
<dbReference type="Pfam" id="PF00072">
    <property type="entry name" value="Response_reg"/>
    <property type="match status" value="1"/>
</dbReference>
<dbReference type="InterPro" id="IPR005467">
    <property type="entry name" value="His_kinase_dom"/>
</dbReference>
<dbReference type="SMART" id="SM00387">
    <property type="entry name" value="HATPase_c"/>
    <property type="match status" value="1"/>
</dbReference>
<feature type="domain" description="Response regulatory" evidence="5">
    <location>
        <begin position="651"/>
        <end position="767"/>
    </location>
</feature>
<sequence>MDRKQTVSKLAGKQLTDCLPRKKNKDFFQSIALSAPVGIGFVVDGVIHWTNEKVTGITGYTRDELEGKNACMLFPDKEEFDRVSLEKDQQLKARGAGAVDTQFKRKDGAVIDIHLSFTPFDQENWSAGETFIAQDITERKKMKQELIKSKKEWERTFDAMPDIVTIQDRNLTIIRANQAASSTLGKSWNEIVGHHCFSLFRNDDTVCRDCPLIDTKKHFFPCSGEIYHEKLDKTFLVSAAPILDDQSKLEYIIHVAKDISDLKKSEIGRLRLAAAIDQVSEIIMISDSQGNIQYVNPAFEKTTGFTCEEAIGQNCCFLSHGDQNTKSFEKMCSALHGGQTWSGSLINVKKDGSSYEEEATFTPVKDNEGRITNFVAVKRDVSREKSLEKQLRQAVKMEAIGTLAGGIAHDFNNILSAILGYSEMARAQLSADDPVGKDLDRVIQSGYRATDLVKQILTFSRQEEGDFKPFKAHLIIKEVLKLLRSTLPATIELQENVATDCRPILVDSTQLHQVLMNLCTNAKHAIGHHTGKLQVALSEIEVTGDNDIVDCPQLKAGVYLDLEVSDTGCGMDEVTLSKVFDPFFTTKKKGEGTGLGLAVVHGIIKQHKGEITVSSELDQGTTFHIYLPIIDEECFQAVHLVSEDIPKGNERLLIVDDEQVLGQLMQRMLKSLGYSVSFFSSSVEAWEVFKSNPEMFDLVITDMTMPEMTGIDLAGKLLDLQPGLPVILCTGFSEAINEMTVRSFGICEYVTKPVDKYTLAKVIRKALGKSLK</sequence>
<dbReference type="InterPro" id="IPR003661">
    <property type="entry name" value="HisK_dim/P_dom"/>
</dbReference>
<proteinExistence type="predicted"/>
<comment type="catalytic activity">
    <reaction evidence="1">
        <text>ATP + protein L-histidine = ADP + protein N-phospho-L-histidine.</text>
        <dbReference type="EC" id="2.7.13.3"/>
    </reaction>
</comment>
<dbReference type="InterPro" id="IPR000700">
    <property type="entry name" value="PAS-assoc_C"/>
</dbReference>
<dbReference type="SMART" id="SM00086">
    <property type="entry name" value="PAC"/>
    <property type="match status" value="3"/>
</dbReference>
<dbReference type="SMART" id="SM00388">
    <property type="entry name" value="HisKA"/>
    <property type="match status" value="1"/>
</dbReference>
<evidence type="ECO:0000256" key="1">
    <source>
        <dbReference type="ARBA" id="ARBA00000085"/>
    </source>
</evidence>
<dbReference type="InterPro" id="IPR003594">
    <property type="entry name" value="HATPase_dom"/>
</dbReference>
<dbReference type="Pfam" id="PF00512">
    <property type="entry name" value="HisKA"/>
    <property type="match status" value="1"/>
</dbReference>
<keyword evidence="3" id="KW-0597">Phosphoprotein</keyword>
<feature type="domain" description="PAC" evidence="7">
    <location>
        <begin position="97"/>
        <end position="148"/>
    </location>
</feature>
<dbReference type="KEGG" id="dbk:DGMP_29070"/>
<protein>
    <recommendedName>
        <fullName evidence="2">histidine kinase</fullName>
        <ecNumber evidence="2">2.7.13.3</ecNumber>
    </recommendedName>
</protein>
<reference evidence="8" key="1">
    <citation type="submission" date="2020-09" db="EMBL/GenBank/DDBJ databases">
        <title>Desulfogranum mesoprofundum gen. nov., sp. nov., a novel mesophilic, sulfate-reducing chemolithoautotroph isolated from a deep-sea hydrothermal vent chimney in the Suiyo Seamount.</title>
        <authorList>
            <person name="Hashimoto Y."/>
            <person name="Nakagawa S."/>
        </authorList>
    </citation>
    <scope>NUCLEOTIDE SEQUENCE</scope>
    <source>
        <strain evidence="8">KT2</strain>
    </source>
</reference>
<dbReference type="PROSITE" id="PS50110">
    <property type="entry name" value="RESPONSE_REGULATORY"/>
    <property type="match status" value="1"/>
</dbReference>
<feature type="domain" description="PAC" evidence="7">
    <location>
        <begin position="339"/>
        <end position="393"/>
    </location>
</feature>
<evidence type="ECO:0000313" key="9">
    <source>
        <dbReference type="Proteomes" id="UP000826725"/>
    </source>
</evidence>
<accession>A0A8D5FV23</accession>
<keyword evidence="9" id="KW-1185">Reference proteome</keyword>
<dbReference type="PROSITE" id="PS50109">
    <property type="entry name" value="HIS_KIN"/>
    <property type="match status" value="1"/>
</dbReference>
<dbReference type="PANTHER" id="PTHR43065:SF42">
    <property type="entry name" value="TWO-COMPONENT SENSOR PPRA"/>
    <property type="match status" value="1"/>
</dbReference>
<dbReference type="SMART" id="SM00448">
    <property type="entry name" value="REC"/>
    <property type="match status" value="1"/>
</dbReference>
<evidence type="ECO:0000259" key="5">
    <source>
        <dbReference type="PROSITE" id="PS50110"/>
    </source>
</evidence>
<evidence type="ECO:0000259" key="7">
    <source>
        <dbReference type="PROSITE" id="PS50113"/>
    </source>
</evidence>
<evidence type="ECO:0000313" key="8">
    <source>
        <dbReference type="EMBL" id="BCL62214.1"/>
    </source>
</evidence>
<dbReference type="InterPro" id="IPR001789">
    <property type="entry name" value="Sig_transdc_resp-reg_receiver"/>
</dbReference>
<dbReference type="CDD" id="cd00130">
    <property type="entry name" value="PAS"/>
    <property type="match status" value="3"/>
</dbReference>
<evidence type="ECO:0000256" key="3">
    <source>
        <dbReference type="PROSITE-ProRule" id="PRU00169"/>
    </source>
</evidence>
<dbReference type="CDD" id="cd00156">
    <property type="entry name" value="REC"/>
    <property type="match status" value="1"/>
</dbReference>
<dbReference type="EC" id="2.7.13.3" evidence="2"/>
<dbReference type="Pfam" id="PF13426">
    <property type="entry name" value="PAS_9"/>
    <property type="match status" value="3"/>
</dbReference>
<dbReference type="InterPro" id="IPR000014">
    <property type="entry name" value="PAS"/>
</dbReference>
<feature type="domain" description="Histidine kinase" evidence="4">
    <location>
        <begin position="406"/>
        <end position="631"/>
    </location>
</feature>
<dbReference type="RefSeq" id="WP_228854599.1">
    <property type="nucleotide sequence ID" value="NZ_AP024086.1"/>
</dbReference>
<organism evidence="8 9">
    <name type="scientific">Desulfomarina profundi</name>
    <dbReference type="NCBI Taxonomy" id="2772557"/>
    <lineage>
        <taxon>Bacteria</taxon>
        <taxon>Pseudomonadati</taxon>
        <taxon>Thermodesulfobacteriota</taxon>
        <taxon>Desulfobulbia</taxon>
        <taxon>Desulfobulbales</taxon>
        <taxon>Desulfobulbaceae</taxon>
        <taxon>Desulfomarina</taxon>
    </lineage>
</organism>
<feature type="domain" description="PAS" evidence="6">
    <location>
        <begin position="44"/>
        <end position="94"/>
    </location>
</feature>
<evidence type="ECO:0000259" key="4">
    <source>
        <dbReference type="PROSITE" id="PS50109"/>
    </source>
</evidence>
<name>A0A8D5FV23_9BACT</name>
<gene>
    <name evidence="8" type="ORF">DGMP_29070</name>
</gene>
<dbReference type="PROSITE" id="PS50113">
    <property type="entry name" value="PAC"/>
    <property type="match status" value="2"/>
</dbReference>
<dbReference type="Proteomes" id="UP000826725">
    <property type="component" value="Chromosome"/>
</dbReference>
<evidence type="ECO:0000256" key="2">
    <source>
        <dbReference type="ARBA" id="ARBA00012438"/>
    </source>
</evidence>